<reference evidence="2 3" key="1">
    <citation type="submission" date="2024-02" db="EMBL/GenBank/DDBJ databases">
        <authorList>
            <person name="Chen Y."/>
            <person name="Shah S."/>
            <person name="Dougan E. K."/>
            <person name="Thang M."/>
            <person name="Chan C."/>
        </authorList>
    </citation>
    <scope>NUCLEOTIDE SEQUENCE [LARGE SCALE GENOMIC DNA]</scope>
</reference>
<sequence length="631" mass="69882">VSDLITMDQYITTHLKVNRKFKNQSERKKFLKEKGVKFVKHPKSGVEMVAVECKTQLLQGKRVSASRVKEYDYDAESKAAAKEAHEKAAAEIDLSDKVNTKEDIDKMVNDEEGESNSDSSSTSSEDSGSSWGNQSEGSGKGKRRAQAKRTSAPKPRKPDAKTKSKPKPAAASKEADMKSTLESGNKVLPLLEELTAPTLWRSSVRASEVDRRMGRSGPLLREIADLMTDPAADKESEDYKSLHTLSKKMQEEIDRISALRDLCKFIRGSTSDQMAEDVATNGSMLENFGYCWKSLLECEGTLVDMVGLISKKILEAPDYLLIKFLQLSDSKMCAVNLQALFTTPPHEHRSDGFHTCLRKAQHTGVEHMFDRLKQNNSVAWAKSSFDPKLKDIDFDDDKRWLPMPSETKINDFANVSGYTCGNMRDFQKIFACLDMEDGGHQDSSFLRKVANAGKGKGVFSTKLTLAMQLWSKVLSAHREVAATALTLKQASSLADTAKTLAKTEPSSILSASWDDLMNHEKLVKQLAARGAVVRQLEAATDVQGSADAKAALQDACTQLAEWASSQLCPEFESILASLQSWAAETIQLDMTTSSFDDSVQAFPKEMFTIPDSVDNSFLLACFLASQHYEWK</sequence>
<dbReference type="EMBL" id="CAXAMM010044042">
    <property type="protein sequence ID" value="CAK9112872.1"/>
    <property type="molecule type" value="Genomic_DNA"/>
</dbReference>
<comment type="caution">
    <text evidence="2">The sequence shown here is derived from an EMBL/GenBank/DDBJ whole genome shotgun (WGS) entry which is preliminary data.</text>
</comment>
<proteinExistence type="predicted"/>
<organism evidence="2 3">
    <name type="scientific">Durusdinium trenchii</name>
    <dbReference type="NCBI Taxonomy" id="1381693"/>
    <lineage>
        <taxon>Eukaryota</taxon>
        <taxon>Sar</taxon>
        <taxon>Alveolata</taxon>
        <taxon>Dinophyceae</taxon>
        <taxon>Suessiales</taxon>
        <taxon>Symbiodiniaceae</taxon>
        <taxon>Durusdinium</taxon>
    </lineage>
</organism>
<evidence type="ECO:0000256" key="1">
    <source>
        <dbReference type="SAM" id="MobiDB-lite"/>
    </source>
</evidence>
<feature type="region of interest" description="Disordered" evidence="1">
    <location>
        <begin position="62"/>
        <end position="181"/>
    </location>
</feature>
<name>A0ABP0SKE3_9DINO</name>
<protein>
    <submittedName>
        <fullName evidence="2">Uncharacterized protein</fullName>
    </submittedName>
</protein>
<gene>
    <name evidence="2" type="ORF">SCF082_LOCUS52332</name>
</gene>
<dbReference type="Proteomes" id="UP001642464">
    <property type="component" value="Unassembled WGS sequence"/>
</dbReference>
<accession>A0ABP0SKE3</accession>
<evidence type="ECO:0000313" key="2">
    <source>
        <dbReference type="EMBL" id="CAK9112872.1"/>
    </source>
</evidence>
<feature type="non-terminal residue" evidence="2">
    <location>
        <position position="1"/>
    </location>
</feature>
<keyword evidence="3" id="KW-1185">Reference proteome</keyword>
<feature type="compositionally biased region" description="Low complexity" evidence="1">
    <location>
        <begin position="116"/>
        <end position="135"/>
    </location>
</feature>
<feature type="compositionally biased region" description="Basic and acidic residues" evidence="1">
    <location>
        <begin position="67"/>
        <end position="109"/>
    </location>
</feature>
<evidence type="ECO:0000313" key="3">
    <source>
        <dbReference type="Proteomes" id="UP001642464"/>
    </source>
</evidence>